<gene>
    <name evidence="2" type="ORF">CYMTET_14490</name>
</gene>
<dbReference type="AlphaFoldDB" id="A0AAE0LAB7"/>
<evidence type="ECO:0000313" key="2">
    <source>
        <dbReference type="EMBL" id="KAK3277504.1"/>
    </source>
</evidence>
<name>A0AAE0LAB7_9CHLO</name>
<organism evidence="2 3">
    <name type="scientific">Cymbomonas tetramitiformis</name>
    <dbReference type="NCBI Taxonomy" id="36881"/>
    <lineage>
        <taxon>Eukaryota</taxon>
        <taxon>Viridiplantae</taxon>
        <taxon>Chlorophyta</taxon>
        <taxon>Pyramimonadophyceae</taxon>
        <taxon>Pyramimonadales</taxon>
        <taxon>Pyramimonadaceae</taxon>
        <taxon>Cymbomonas</taxon>
    </lineage>
</organism>
<dbReference type="Proteomes" id="UP001190700">
    <property type="component" value="Unassembled WGS sequence"/>
</dbReference>
<evidence type="ECO:0000313" key="3">
    <source>
        <dbReference type="Proteomes" id="UP001190700"/>
    </source>
</evidence>
<comment type="caution">
    <text evidence="2">The sequence shown here is derived from an EMBL/GenBank/DDBJ whole genome shotgun (WGS) entry which is preliminary data.</text>
</comment>
<keyword evidence="3" id="KW-1185">Reference proteome</keyword>
<accession>A0AAE0LAB7</accession>
<reference evidence="2 3" key="1">
    <citation type="journal article" date="2015" name="Genome Biol. Evol.">
        <title>Comparative Genomics of a Bacterivorous Green Alga Reveals Evolutionary Causalities and Consequences of Phago-Mixotrophic Mode of Nutrition.</title>
        <authorList>
            <person name="Burns J.A."/>
            <person name="Paasch A."/>
            <person name="Narechania A."/>
            <person name="Kim E."/>
        </authorList>
    </citation>
    <scope>NUCLEOTIDE SEQUENCE [LARGE SCALE GENOMIC DNA]</scope>
    <source>
        <strain evidence="2 3">PLY_AMNH</strain>
    </source>
</reference>
<protein>
    <submittedName>
        <fullName evidence="2">Uncharacterized protein</fullName>
    </submittedName>
</protein>
<feature type="region of interest" description="Disordered" evidence="1">
    <location>
        <begin position="298"/>
        <end position="321"/>
    </location>
</feature>
<sequence length="420" mass="48010">MFHEQSADHLQDVHRLQVLSPTECQDIIDLMESGEDGDSTSWDTAPDTVDRRPVYQQTIMLVTGYAGLPKRQTVAPRRFVYKPEAYRIVEKACREHLESAIARLYFTSVNDVVLNWAYVRRYDPQMRPMLQEHCDVTDVTVNIPLCNLMTPDDQVLYIFNGQESHQLAQHKRQFLQHSQGAAAVLADAKEDPEEWYRLFQVRLQPRESWNREFGRLYPEAALRQRSVRTHQGEALIHPGAFNHGLLPVTTMKRYSLLLFFSIRRLCRGLSWGRRFLPRNPARNENALEICPDLPREEVSARREDDDGGVPKHPAQGNSLRARVETRTCTLIDNNVADVPGIASTPERTEMHSQDDANPGAMHDPQNDCEVPRATLADASFVATAGVNGAPHTDDLRWQWDKDAGPQEILAWGHGWWRLHA</sequence>
<evidence type="ECO:0000256" key="1">
    <source>
        <dbReference type="SAM" id="MobiDB-lite"/>
    </source>
</evidence>
<dbReference type="EMBL" id="LGRX02006072">
    <property type="protein sequence ID" value="KAK3277504.1"/>
    <property type="molecule type" value="Genomic_DNA"/>
</dbReference>
<feature type="region of interest" description="Disordered" evidence="1">
    <location>
        <begin position="346"/>
        <end position="368"/>
    </location>
</feature>
<proteinExistence type="predicted"/>